<sequence>MIANKVVEAVKPTESSMLALDNDDMKFEIFPPGQAATNIIPIATVGVMKSLRRTTKIKVTNGKANNCEVNPMRADLGFFIINLNCSGRMPNATPNIIKLNTMLIVCIPAALKFILTGSSSRRDSYIILWY</sequence>
<proteinExistence type="predicted"/>
<organism evidence="1">
    <name type="scientific">bioreactor metagenome</name>
    <dbReference type="NCBI Taxonomy" id="1076179"/>
    <lineage>
        <taxon>unclassified sequences</taxon>
        <taxon>metagenomes</taxon>
        <taxon>ecological metagenomes</taxon>
    </lineage>
</organism>
<gene>
    <name evidence="1" type="ORF">SDC9_118569</name>
</gene>
<name>A0A645C3S7_9ZZZZ</name>
<comment type="caution">
    <text evidence="1">The sequence shown here is derived from an EMBL/GenBank/DDBJ whole genome shotgun (WGS) entry which is preliminary data.</text>
</comment>
<protein>
    <submittedName>
        <fullName evidence="1">Uncharacterized protein</fullName>
    </submittedName>
</protein>
<accession>A0A645C3S7</accession>
<reference evidence="1" key="1">
    <citation type="submission" date="2019-08" db="EMBL/GenBank/DDBJ databases">
        <authorList>
            <person name="Kucharzyk K."/>
            <person name="Murdoch R.W."/>
            <person name="Higgins S."/>
            <person name="Loffler F."/>
        </authorList>
    </citation>
    <scope>NUCLEOTIDE SEQUENCE</scope>
</reference>
<dbReference type="EMBL" id="VSSQ01024214">
    <property type="protein sequence ID" value="MPM71601.1"/>
    <property type="molecule type" value="Genomic_DNA"/>
</dbReference>
<dbReference type="AlphaFoldDB" id="A0A645C3S7"/>
<evidence type="ECO:0000313" key="1">
    <source>
        <dbReference type="EMBL" id="MPM71601.1"/>
    </source>
</evidence>